<dbReference type="NCBIfam" id="NF033516">
    <property type="entry name" value="transpos_IS3"/>
    <property type="match status" value="1"/>
</dbReference>
<evidence type="ECO:0000313" key="4">
    <source>
        <dbReference type="Proteomes" id="UP001152879"/>
    </source>
</evidence>
<dbReference type="GO" id="GO:0015074">
    <property type="term" value="P:DNA integration"/>
    <property type="evidence" value="ECO:0007669"/>
    <property type="project" value="InterPro"/>
</dbReference>
<dbReference type="InterPro" id="IPR012337">
    <property type="entry name" value="RNaseH-like_sf"/>
</dbReference>
<dbReference type="Pfam" id="PF13276">
    <property type="entry name" value="HTH_21"/>
    <property type="match status" value="1"/>
</dbReference>
<dbReference type="Pfam" id="PF13333">
    <property type="entry name" value="rve_2"/>
    <property type="match status" value="1"/>
</dbReference>
<dbReference type="AlphaFoldDB" id="A0A9X4RQ69"/>
<dbReference type="InterPro" id="IPR025948">
    <property type="entry name" value="HTH-like_dom"/>
</dbReference>
<dbReference type="InterPro" id="IPR001584">
    <property type="entry name" value="Integrase_cat-core"/>
</dbReference>
<evidence type="ECO:0000256" key="1">
    <source>
        <dbReference type="ARBA" id="ARBA00002286"/>
    </source>
</evidence>
<evidence type="ECO:0000259" key="2">
    <source>
        <dbReference type="PROSITE" id="PS50994"/>
    </source>
</evidence>
<sequence>MAKKQNRRVSVSGMLKILGVSRSGYHAWLKHVPSNMQKRKEAVKTKIKDIYNESKQNYGAPKITKELQKDGEIIAERTVGKYMREMGIKAQWIKPWTITTKDSDFSKELQNILDEQFNPDRPNAVWCSDITYIWTAEGFAYLTSIMDLFSRKIIAWTLSKTMEVSCVIETITKAKARRQTDLPLILHSDRGSQYVSKEYRKATDKMQLSYSKKAFPWDNACIESFQSLIKREWLHRFKIQNHAHAHKLVFEYIECFYNTKRIHGHCDFMSPNDFEKLYAEAQKDNEQLAS</sequence>
<dbReference type="GO" id="GO:0003676">
    <property type="term" value="F:nucleic acid binding"/>
    <property type="evidence" value="ECO:0007669"/>
    <property type="project" value="InterPro"/>
</dbReference>
<dbReference type="EMBL" id="JANFML010000045">
    <property type="protein sequence ID" value="MDG4513130.1"/>
    <property type="molecule type" value="Genomic_DNA"/>
</dbReference>
<organism evidence="3 4">
    <name type="scientific">Streptococcus suis</name>
    <dbReference type="NCBI Taxonomy" id="1307"/>
    <lineage>
        <taxon>Bacteria</taxon>
        <taxon>Bacillati</taxon>
        <taxon>Bacillota</taxon>
        <taxon>Bacilli</taxon>
        <taxon>Lactobacillales</taxon>
        <taxon>Streptococcaceae</taxon>
        <taxon>Streptococcus</taxon>
    </lineage>
</organism>
<dbReference type="InterPro" id="IPR036397">
    <property type="entry name" value="RNaseH_sf"/>
</dbReference>
<accession>A0A9X4RQ69</accession>
<dbReference type="InterPro" id="IPR050900">
    <property type="entry name" value="Transposase_IS3/IS150/IS904"/>
</dbReference>
<dbReference type="PANTHER" id="PTHR46889">
    <property type="entry name" value="TRANSPOSASE INSF FOR INSERTION SEQUENCE IS3B-RELATED"/>
    <property type="match status" value="1"/>
</dbReference>
<dbReference type="PANTHER" id="PTHR46889:SF4">
    <property type="entry name" value="TRANSPOSASE INSO FOR INSERTION SEQUENCE ELEMENT IS911B-RELATED"/>
    <property type="match status" value="1"/>
</dbReference>
<proteinExistence type="predicted"/>
<dbReference type="Gene3D" id="1.10.10.60">
    <property type="entry name" value="Homeodomain-like"/>
    <property type="match status" value="1"/>
</dbReference>
<dbReference type="InterPro" id="IPR048020">
    <property type="entry name" value="Transpos_IS3"/>
</dbReference>
<comment type="caution">
    <text evidence="3">The sequence shown here is derived from an EMBL/GenBank/DDBJ whole genome shotgun (WGS) entry which is preliminary data.</text>
</comment>
<dbReference type="Proteomes" id="UP001152879">
    <property type="component" value="Unassembled WGS sequence"/>
</dbReference>
<comment type="function">
    <text evidence="1">Involved in the transposition of the insertion sequence.</text>
</comment>
<dbReference type="SUPFAM" id="SSF53098">
    <property type="entry name" value="Ribonuclease H-like"/>
    <property type="match status" value="1"/>
</dbReference>
<gene>
    <name evidence="3" type="ORF">NOL15_09930</name>
</gene>
<reference evidence="3" key="1">
    <citation type="submission" date="2022-07" db="EMBL/GenBank/DDBJ databases">
        <title>Whole Genome Sequencing of Streptococcus suis.</title>
        <authorList>
            <person name="Dai X."/>
            <person name="Huang J."/>
            <person name="Wang L."/>
        </authorList>
    </citation>
    <scope>NUCLEOTIDE SEQUENCE</scope>
    <source>
        <strain evidence="3">SFB2</strain>
    </source>
</reference>
<dbReference type="PROSITE" id="PS50994">
    <property type="entry name" value="INTEGRASE"/>
    <property type="match status" value="1"/>
</dbReference>
<name>A0A9X4RQ69_STRSU</name>
<feature type="domain" description="Integrase catalytic" evidence="2">
    <location>
        <begin position="118"/>
        <end position="279"/>
    </location>
</feature>
<dbReference type="Pfam" id="PF00665">
    <property type="entry name" value="rve"/>
    <property type="match status" value="1"/>
</dbReference>
<dbReference type="Gene3D" id="3.30.420.10">
    <property type="entry name" value="Ribonuclease H-like superfamily/Ribonuclease H"/>
    <property type="match status" value="1"/>
</dbReference>
<protein>
    <submittedName>
        <fullName evidence="3">IS3 family transposase</fullName>
    </submittedName>
</protein>
<evidence type="ECO:0000313" key="3">
    <source>
        <dbReference type="EMBL" id="MDG4513130.1"/>
    </source>
</evidence>